<keyword evidence="1" id="KW-0732">Signal</keyword>
<feature type="signal peptide" evidence="1">
    <location>
        <begin position="1"/>
        <end position="33"/>
    </location>
</feature>
<dbReference type="AlphaFoldDB" id="A0A8D8VWP3"/>
<evidence type="ECO:0008006" key="3">
    <source>
        <dbReference type="Google" id="ProtNLM"/>
    </source>
</evidence>
<feature type="chain" id="PRO_5034952711" description="Secreted protein" evidence="1">
    <location>
        <begin position="34"/>
        <end position="115"/>
    </location>
</feature>
<sequence>MFPPFFILPLSGLLQLHFLLLLCPWSYVPQISQIPHFLRVYPSCPWSYVYQIPHFIRVYPSCPWSHVSQIPHFLSFYPSCPWSCVSQIPHFLCVYPTLPPFLSLISLVFSPCFRS</sequence>
<proteinExistence type="predicted"/>
<protein>
    <recommendedName>
        <fullName evidence="3">Secreted protein</fullName>
    </recommendedName>
</protein>
<evidence type="ECO:0000256" key="1">
    <source>
        <dbReference type="SAM" id="SignalP"/>
    </source>
</evidence>
<evidence type="ECO:0000313" key="2">
    <source>
        <dbReference type="EMBL" id="CAG6636455.1"/>
    </source>
</evidence>
<reference evidence="2" key="1">
    <citation type="submission" date="2021-05" db="EMBL/GenBank/DDBJ databases">
        <authorList>
            <person name="Alioto T."/>
            <person name="Alioto T."/>
            <person name="Gomez Garrido J."/>
        </authorList>
    </citation>
    <scope>NUCLEOTIDE SEQUENCE</scope>
</reference>
<dbReference type="EMBL" id="HBUF01094222">
    <property type="protein sequence ID" value="CAG6636455.1"/>
    <property type="molecule type" value="Transcribed_RNA"/>
</dbReference>
<organism evidence="2">
    <name type="scientific">Cacopsylla melanoneura</name>
    <dbReference type="NCBI Taxonomy" id="428564"/>
    <lineage>
        <taxon>Eukaryota</taxon>
        <taxon>Metazoa</taxon>
        <taxon>Ecdysozoa</taxon>
        <taxon>Arthropoda</taxon>
        <taxon>Hexapoda</taxon>
        <taxon>Insecta</taxon>
        <taxon>Pterygota</taxon>
        <taxon>Neoptera</taxon>
        <taxon>Paraneoptera</taxon>
        <taxon>Hemiptera</taxon>
        <taxon>Sternorrhyncha</taxon>
        <taxon>Psylloidea</taxon>
        <taxon>Psyllidae</taxon>
        <taxon>Psyllinae</taxon>
        <taxon>Cacopsylla</taxon>
    </lineage>
</organism>
<accession>A0A8D8VWP3</accession>
<name>A0A8D8VWP3_9HEMI</name>